<keyword evidence="2" id="KW-1185">Reference proteome</keyword>
<accession>A0A1G7TET3</accession>
<reference evidence="1 2" key="1">
    <citation type="submission" date="2016-10" db="EMBL/GenBank/DDBJ databases">
        <authorList>
            <person name="de Groot N.N."/>
        </authorList>
    </citation>
    <scope>NUCLEOTIDE SEQUENCE [LARGE SCALE GENOMIC DNA]</scope>
    <source>
        <strain evidence="1 2">DSM 28129</strain>
    </source>
</reference>
<proteinExistence type="predicted"/>
<dbReference type="Proteomes" id="UP000198972">
    <property type="component" value="Unassembled WGS sequence"/>
</dbReference>
<dbReference type="EMBL" id="FNBG01000036">
    <property type="protein sequence ID" value="SDG33179.1"/>
    <property type="molecule type" value="Genomic_DNA"/>
</dbReference>
<organism evidence="1 2">
    <name type="scientific">Fontibacillus panacisegetis</name>
    <dbReference type="NCBI Taxonomy" id="670482"/>
    <lineage>
        <taxon>Bacteria</taxon>
        <taxon>Bacillati</taxon>
        <taxon>Bacillota</taxon>
        <taxon>Bacilli</taxon>
        <taxon>Bacillales</taxon>
        <taxon>Paenibacillaceae</taxon>
        <taxon>Fontibacillus</taxon>
    </lineage>
</organism>
<evidence type="ECO:0000313" key="1">
    <source>
        <dbReference type="EMBL" id="SDG33179.1"/>
    </source>
</evidence>
<dbReference type="AlphaFoldDB" id="A0A1G7TET3"/>
<sequence>MMKIIALISILKTRSVSGLSSFLGPYYIRNIKKATFLSIIGTK</sequence>
<dbReference type="STRING" id="670482.SAMN04488542_13623"/>
<gene>
    <name evidence="1" type="ORF">SAMN04488542_13623</name>
</gene>
<evidence type="ECO:0000313" key="2">
    <source>
        <dbReference type="Proteomes" id="UP000198972"/>
    </source>
</evidence>
<protein>
    <submittedName>
        <fullName evidence="1">Uncharacterized protein</fullName>
    </submittedName>
</protein>
<name>A0A1G7TET3_9BACL</name>